<name>A0A853KDF6_9BACL</name>
<proteinExistence type="predicted"/>
<dbReference type="EMBL" id="LSUQ01000013">
    <property type="protein sequence ID" value="OAG94219.1"/>
    <property type="molecule type" value="Genomic_DNA"/>
</dbReference>
<gene>
    <name evidence="1" type="ORF">AYW79_06265</name>
</gene>
<accession>A0A853KDF6</accession>
<dbReference type="Proteomes" id="UP000077421">
    <property type="component" value="Unassembled WGS sequence"/>
</dbReference>
<dbReference type="AlphaFoldDB" id="A0A853KDF6"/>
<comment type="caution">
    <text evidence="1">The sequence shown here is derived from an EMBL/GenBank/DDBJ whole genome shotgun (WGS) entry which is preliminary data.</text>
</comment>
<evidence type="ECO:0000313" key="2">
    <source>
        <dbReference type="Proteomes" id="UP000077421"/>
    </source>
</evidence>
<protein>
    <submittedName>
        <fullName evidence="1">Uncharacterized protein</fullName>
    </submittedName>
</protein>
<organism evidence="1 2">
    <name type="scientific">Ferroacidibacillus organovorans</name>
    <dbReference type="NCBI Taxonomy" id="1765683"/>
    <lineage>
        <taxon>Bacteria</taxon>
        <taxon>Bacillati</taxon>
        <taxon>Bacillota</taxon>
        <taxon>Bacilli</taxon>
        <taxon>Bacillales</taxon>
        <taxon>Alicyclobacillaceae</taxon>
        <taxon>Ferroacidibacillus</taxon>
    </lineage>
</organism>
<evidence type="ECO:0000313" key="1">
    <source>
        <dbReference type="EMBL" id="OAG94219.1"/>
    </source>
</evidence>
<sequence>MKQPNAHSHWQCFAPNPFPQPNPLHRTVSATGYLQGGLGDEDTLPEPCFHRIHPRLPPFIPSPNGFGGNGAGRVGDRFAHLLQRLPVFVFKQYIFLQIPYTSLVTANERWIYSYGFTAGFTPEPEQTNAVSVLPATHIPLELIVLT</sequence>
<dbReference type="RefSeq" id="WP_156481768.1">
    <property type="nucleotide sequence ID" value="NZ_LSUQ01000013.1"/>
</dbReference>
<reference evidence="1 2" key="1">
    <citation type="submission" date="2016-02" db="EMBL/GenBank/DDBJ databases">
        <title>Draft genome sequence of Acidibacillus ferrooxidans SLC66.</title>
        <authorList>
            <person name="Oliveira G."/>
            <person name="Nancucheo I."/>
            <person name="Dall'Agnol H."/>
            <person name="Johnson B."/>
            <person name="Oliveira R."/>
            <person name="Nunes G.L."/>
            <person name="Tzotzos G."/>
            <person name="Orellana S.C."/>
            <person name="Salim A.C."/>
            <person name="Araujo F.M."/>
        </authorList>
    </citation>
    <scope>NUCLEOTIDE SEQUENCE [LARGE SCALE GENOMIC DNA]</scope>
    <source>
        <strain evidence="1 2">SLC66</strain>
    </source>
</reference>